<evidence type="ECO:0000256" key="1">
    <source>
        <dbReference type="ARBA" id="ARBA00009006"/>
    </source>
</evidence>
<dbReference type="InterPro" id="IPR016191">
    <property type="entry name" value="Ribonuclease/ribotoxin"/>
</dbReference>
<keyword evidence="6" id="KW-1015">Disulfide bond</keyword>
<comment type="caution">
    <text evidence="10">The sequence shown here is derived from an EMBL/GenBank/DDBJ whole genome shotgun (WGS) entry which is preliminary data.</text>
</comment>
<proteinExistence type="inferred from homology"/>
<keyword evidence="3" id="KW-0540">Nuclease</keyword>
<dbReference type="OrthoDB" id="5425539at2759"/>
<evidence type="ECO:0000313" key="11">
    <source>
        <dbReference type="Proteomes" id="UP000799772"/>
    </source>
</evidence>
<keyword evidence="5" id="KW-0378">Hydrolase</keyword>
<comment type="similarity">
    <text evidence="1">Belongs to the ribonuclease N1/T1 family.</text>
</comment>
<evidence type="ECO:0000256" key="9">
    <source>
        <dbReference type="SAM" id="SignalP"/>
    </source>
</evidence>
<protein>
    <recommendedName>
        <fullName evidence="2">ribonuclease T1</fullName>
        <ecNumber evidence="2">4.6.1.24</ecNumber>
    </recommendedName>
</protein>
<keyword evidence="11" id="KW-1185">Reference proteome</keyword>
<dbReference type="PANTHER" id="PTHR42104">
    <property type="entry name" value="EXTRACELLULAR GUANYL-SPECIFIC RIBONUCLEASE RNTA (AFU_ORTHOLOGUE AFUA_4G03230)"/>
    <property type="match status" value="1"/>
</dbReference>
<feature type="signal peptide" evidence="9">
    <location>
        <begin position="1"/>
        <end position="16"/>
    </location>
</feature>
<dbReference type="InterPro" id="IPR000026">
    <property type="entry name" value="N1-like"/>
</dbReference>
<dbReference type="GO" id="GO:0016787">
    <property type="term" value="F:hydrolase activity"/>
    <property type="evidence" value="ECO:0007669"/>
    <property type="project" value="UniProtKB-KW"/>
</dbReference>
<evidence type="ECO:0000256" key="6">
    <source>
        <dbReference type="ARBA" id="ARBA00023157"/>
    </source>
</evidence>
<organism evidence="10 11">
    <name type="scientific">Rhizodiscina lignyota</name>
    <dbReference type="NCBI Taxonomy" id="1504668"/>
    <lineage>
        <taxon>Eukaryota</taxon>
        <taxon>Fungi</taxon>
        <taxon>Dikarya</taxon>
        <taxon>Ascomycota</taxon>
        <taxon>Pezizomycotina</taxon>
        <taxon>Dothideomycetes</taxon>
        <taxon>Pleosporomycetidae</taxon>
        <taxon>Aulographales</taxon>
        <taxon>Rhizodiscinaceae</taxon>
        <taxon>Rhizodiscina</taxon>
    </lineage>
</organism>
<comment type="catalytic activity">
    <reaction evidence="8">
        <text>[RNA] containing guanosine + H2O = an [RNA fragment]-3'-guanosine-3'-phosphate + a 5'-hydroxy-ribonucleotide-3'-[RNA fragment].</text>
        <dbReference type="EC" id="4.6.1.24"/>
    </reaction>
</comment>
<evidence type="ECO:0000256" key="3">
    <source>
        <dbReference type="ARBA" id="ARBA00022722"/>
    </source>
</evidence>
<evidence type="ECO:0000313" key="10">
    <source>
        <dbReference type="EMBL" id="KAF2094171.1"/>
    </source>
</evidence>
<dbReference type="SUPFAM" id="SSF53933">
    <property type="entry name" value="Microbial ribonucleases"/>
    <property type="match status" value="1"/>
</dbReference>
<dbReference type="PANTHER" id="PTHR42104:SF1">
    <property type="entry name" value="EXTRACELLULAR GUANYL-SPECIFIC RIBONUCLEASE RNTA (AFU_ORTHOLOGUE AFUA_4G03230)"/>
    <property type="match status" value="1"/>
</dbReference>
<dbReference type="GO" id="GO:0046589">
    <property type="term" value="F:ribonuclease T1 activity"/>
    <property type="evidence" value="ECO:0007669"/>
    <property type="project" value="UniProtKB-EC"/>
</dbReference>
<evidence type="ECO:0000256" key="5">
    <source>
        <dbReference type="ARBA" id="ARBA00022801"/>
    </source>
</evidence>
<name>A0A9P4I9E0_9PEZI</name>
<feature type="chain" id="PRO_5040280047" description="ribonuclease T1" evidence="9">
    <location>
        <begin position="17"/>
        <end position="128"/>
    </location>
</feature>
<dbReference type="Pfam" id="PF00545">
    <property type="entry name" value="Ribonuclease"/>
    <property type="match status" value="1"/>
</dbReference>
<gene>
    <name evidence="10" type="ORF">NA57DRAFT_80587</name>
</gene>
<keyword evidence="9" id="KW-0732">Signal</keyword>
<dbReference type="EMBL" id="ML978135">
    <property type="protein sequence ID" value="KAF2094171.1"/>
    <property type="molecule type" value="Genomic_DNA"/>
</dbReference>
<evidence type="ECO:0000256" key="2">
    <source>
        <dbReference type="ARBA" id="ARBA00012549"/>
    </source>
</evidence>
<reference evidence="10" key="1">
    <citation type="journal article" date="2020" name="Stud. Mycol.">
        <title>101 Dothideomycetes genomes: a test case for predicting lifestyles and emergence of pathogens.</title>
        <authorList>
            <person name="Haridas S."/>
            <person name="Albert R."/>
            <person name="Binder M."/>
            <person name="Bloem J."/>
            <person name="Labutti K."/>
            <person name="Salamov A."/>
            <person name="Andreopoulos B."/>
            <person name="Baker S."/>
            <person name="Barry K."/>
            <person name="Bills G."/>
            <person name="Bluhm B."/>
            <person name="Cannon C."/>
            <person name="Castanera R."/>
            <person name="Culley D."/>
            <person name="Daum C."/>
            <person name="Ezra D."/>
            <person name="Gonzalez J."/>
            <person name="Henrissat B."/>
            <person name="Kuo A."/>
            <person name="Liang C."/>
            <person name="Lipzen A."/>
            <person name="Lutzoni F."/>
            <person name="Magnuson J."/>
            <person name="Mondo S."/>
            <person name="Nolan M."/>
            <person name="Ohm R."/>
            <person name="Pangilinan J."/>
            <person name="Park H.-J."/>
            <person name="Ramirez L."/>
            <person name="Alfaro M."/>
            <person name="Sun H."/>
            <person name="Tritt A."/>
            <person name="Yoshinaga Y."/>
            <person name="Zwiers L.-H."/>
            <person name="Turgeon B."/>
            <person name="Goodwin S."/>
            <person name="Spatafora J."/>
            <person name="Crous P."/>
            <person name="Grigoriev I."/>
        </authorList>
    </citation>
    <scope>NUCLEOTIDE SEQUENCE</scope>
    <source>
        <strain evidence="10">CBS 133067</strain>
    </source>
</reference>
<dbReference type="Proteomes" id="UP000799772">
    <property type="component" value="Unassembled WGS sequence"/>
</dbReference>
<evidence type="ECO:0000256" key="8">
    <source>
        <dbReference type="ARBA" id="ARBA00034015"/>
    </source>
</evidence>
<dbReference type="Gene3D" id="3.10.450.30">
    <property type="entry name" value="Microbial ribonucleases"/>
    <property type="match status" value="1"/>
</dbReference>
<dbReference type="AlphaFoldDB" id="A0A9P4I9E0"/>
<keyword evidence="4" id="KW-0255">Endonuclease</keyword>
<sequence>MKVAFALIALVSTALAVPAQLKARQGSTCCGDTCYSSSDIQTALDAGFEDYQDGDSPSGYPHTYNNFEGFDFPVDGPYQEFPITGSSPFTGGSPGADRVVFNTDGDYAGAITHTGASGNDFVGCSGTS</sequence>
<keyword evidence="7" id="KW-0456">Lyase</keyword>
<evidence type="ECO:0000256" key="7">
    <source>
        <dbReference type="ARBA" id="ARBA00023239"/>
    </source>
</evidence>
<accession>A0A9P4I9E0</accession>
<evidence type="ECO:0000256" key="4">
    <source>
        <dbReference type="ARBA" id="ARBA00022759"/>
    </source>
</evidence>
<dbReference type="EC" id="4.6.1.24" evidence="2"/>
<dbReference type="GO" id="GO:0003723">
    <property type="term" value="F:RNA binding"/>
    <property type="evidence" value="ECO:0007669"/>
    <property type="project" value="InterPro"/>
</dbReference>
<dbReference type="CDD" id="cd00606">
    <property type="entry name" value="fungal_RNase"/>
    <property type="match status" value="1"/>
</dbReference>